<sequence>MTDRNNAIDDVTNRIQAIRSEVRRRIVGQEQVVDRVLACLLCDGNALLESTPGLGKTLLVRTLAEVTGLSFSRIQNTPDLMPSDVIGTEMVRETETGRTFTFEKGPVFANLVLSDEINRATPKTQSALLEAMEEGQVTAGNETYDLPEPFFVLATQNPIDQEGTYPLPEAQSDRFLMKILVDYPDVKAEREIVDRYTGDVDASVSVESQVSTRELRQMQQLTHQVPIADDLRNLAVDLVRDTRTAEDLEYGASPRASMSLVRAAKARALVEGRTHVGREDITAMAVPVLRHRVVVDFRAEREGMTPDDAIRALVEDR</sequence>
<feature type="domain" description="ChlI/MoxR AAA lid" evidence="4">
    <location>
        <begin position="241"/>
        <end position="311"/>
    </location>
</feature>
<reference evidence="5 6" key="1">
    <citation type="submission" date="2022-04" db="EMBL/GenBank/DDBJ databases">
        <title>Diverse halophilic archaea isolated from saline environments.</title>
        <authorList>
            <person name="Cui H.-L."/>
        </authorList>
    </citation>
    <scope>NUCLEOTIDE SEQUENCE [LARGE SCALE GENOMIC DNA]</scope>
    <source>
        <strain evidence="5 6">XZYJT49</strain>
    </source>
</reference>
<proteinExistence type="predicted"/>
<evidence type="ECO:0000259" key="3">
    <source>
        <dbReference type="Pfam" id="PF07726"/>
    </source>
</evidence>
<accession>A0A8U0HU42</accession>
<dbReference type="CDD" id="cd00009">
    <property type="entry name" value="AAA"/>
    <property type="match status" value="1"/>
</dbReference>
<dbReference type="PANTHER" id="PTHR42759">
    <property type="entry name" value="MOXR FAMILY PROTEIN"/>
    <property type="match status" value="1"/>
</dbReference>
<dbReference type="FunFam" id="3.40.50.300:FF:000640">
    <property type="entry name" value="MoxR family ATPase"/>
    <property type="match status" value="1"/>
</dbReference>
<dbReference type="EMBL" id="CP096659">
    <property type="protein sequence ID" value="UPV74530.1"/>
    <property type="molecule type" value="Genomic_DNA"/>
</dbReference>
<dbReference type="GO" id="GO:0005524">
    <property type="term" value="F:ATP binding"/>
    <property type="evidence" value="ECO:0007669"/>
    <property type="project" value="UniProtKB-KW"/>
</dbReference>
<keyword evidence="1" id="KW-0547">Nucleotide-binding</keyword>
<evidence type="ECO:0000313" key="5">
    <source>
        <dbReference type="EMBL" id="UPV74530.1"/>
    </source>
</evidence>
<protein>
    <submittedName>
        <fullName evidence="5">MoxR family ATPase</fullName>
    </submittedName>
</protein>
<dbReference type="PANTHER" id="PTHR42759:SF1">
    <property type="entry name" value="MAGNESIUM-CHELATASE SUBUNIT CHLD"/>
    <property type="match status" value="1"/>
</dbReference>
<dbReference type="InterPro" id="IPR011703">
    <property type="entry name" value="ATPase_AAA-3"/>
</dbReference>
<dbReference type="Pfam" id="PF07726">
    <property type="entry name" value="AAA_3"/>
    <property type="match status" value="1"/>
</dbReference>
<dbReference type="Gene3D" id="3.40.50.300">
    <property type="entry name" value="P-loop containing nucleotide triphosphate hydrolases"/>
    <property type="match status" value="1"/>
</dbReference>
<dbReference type="AlphaFoldDB" id="A0A8U0HU42"/>
<feature type="domain" description="ATPase AAA-3" evidence="3">
    <location>
        <begin position="46"/>
        <end position="177"/>
    </location>
</feature>
<dbReference type="GO" id="GO:0016887">
    <property type="term" value="F:ATP hydrolysis activity"/>
    <property type="evidence" value="ECO:0007669"/>
    <property type="project" value="InterPro"/>
</dbReference>
<dbReference type="PIRSF" id="PIRSF002849">
    <property type="entry name" value="AAA_ATPase_chaperone_MoxR_prd"/>
    <property type="match status" value="1"/>
</dbReference>
<keyword evidence="6" id="KW-1185">Reference proteome</keyword>
<evidence type="ECO:0000256" key="2">
    <source>
        <dbReference type="ARBA" id="ARBA00022840"/>
    </source>
</evidence>
<evidence type="ECO:0000256" key="1">
    <source>
        <dbReference type="ARBA" id="ARBA00022741"/>
    </source>
</evidence>
<evidence type="ECO:0000313" key="6">
    <source>
        <dbReference type="Proteomes" id="UP000830729"/>
    </source>
</evidence>
<keyword evidence="2" id="KW-0067">ATP-binding</keyword>
<dbReference type="InterPro" id="IPR050764">
    <property type="entry name" value="CbbQ/NirQ/NorQ/GpvN"/>
</dbReference>
<dbReference type="Gene3D" id="1.10.8.80">
    <property type="entry name" value="Magnesium chelatase subunit I, C-Terminal domain"/>
    <property type="match status" value="1"/>
</dbReference>
<dbReference type="KEGG" id="halx:M0R89_00325"/>
<dbReference type="Pfam" id="PF17863">
    <property type="entry name" value="AAA_lid_2"/>
    <property type="match status" value="1"/>
</dbReference>
<dbReference type="RefSeq" id="WP_248650575.1">
    <property type="nucleotide sequence ID" value="NZ_CP096659.1"/>
</dbReference>
<dbReference type="SUPFAM" id="SSF52540">
    <property type="entry name" value="P-loop containing nucleoside triphosphate hydrolases"/>
    <property type="match status" value="1"/>
</dbReference>
<dbReference type="Proteomes" id="UP000830729">
    <property type="component" value="Chromosome"/>
</dbReference>
<name>A0A8U0HU42_9EURY</name>
<gene>
    <name evidence="5" type="ORF">M0R89_00325</name>
</gene>
<dbReference type="InterPro" id="IPR041628">
    <property type="entry name" value="ChlI/MoxR_AAA_lid"/>
</dbReference>
<dbReference type="GeneID" id="72183598"/>
<organism evidence="5 6">
    <name type="scientific">Halorussus limi</name>
    <dbReference type="NCBI Taxonomy" id="2938695"/>
    <lineage>
        <taxon>Archaea</taxon>
        <taxon>Methanobacteriati</taxon>
        <taxon>Methanobacteriota</taxon>
        <taxon>Stenosarchaea group</taxon>
        <taxon>Halobacteria</taxon>
        <taxon>Halobacteriales</taxon>
        <taxon>Haladaptataceae</taxon>
        <taxon>Halorussus</taxon>
    </lineage>
</organism>
<evidence type="ECO:0000259" key="4">
    <source>
        <dbReference type="Pfam" id="PF17863"/>
    </source>
</evidence>
<dbReference type="InterPro" id="IPR027417">
    <property type="entry name" value="P-loop_NTPase"/>
</dbReference>